<dbReference type="EMBL" id="JADNRY010000133">
    <property type="protein sequence ID" value="KAF9064018.1"/>
    <property type="molecule type" value="Genomic_DNA"/>
</dbReference>
<dbReference type="SUPFAM" id="SSF52047">
    <property type="entry name" value="RNI-like"/>
    <property type="match status" value="1"/>
</dbReference>
<gene>
    <name evidence="1" type="ORF">BDP27DRAFT_203838</name>
</gene>
<organism evidence="1 2">
    <name type="scientific">Rhodocollybia butyracea</name>
    <dbReference type="NCBI Taxonomy" id="206335"/>
    <lineage>
        <taxon>Eukaryota</taxon>
        <taxon>Fungi</taxon>
        <taxon>Dikarya</taxon>
        <taxon>Basidiomycota</taxon>
        <taxon>Agaricomycotina</taxon>
        <taxon>Agaricomycetes</taxon>
        <taxon>Agaricomycetidae</taxon>
        <taxon>Agaricales</taxon>
        <taxon>Marasmiineae</taxon>
        <taxon>Omphalotaceae</taxon>
        <taxon>Rhodocollybia</taxon>
    </lineage>
</organism>
<dbReference type="AlphaFoldDB" id="A0A9P5PII7"/>
<dbReference type="OrthoDB" id="2447803at2759"/>
<evidence type="ECO:0000313" key="2">
    <source>
        <dbReference type="Proteomes" id="UP000772434"/>
    </source>
</evidence>
<protein>
    <submittedName>
        <fullName evidence="1">Uncharacterized protein</fullName>
    </submittedName>
</protein>
<sequence>MRSIEPLLSVLPKTTVVDGKKILLIQITPSSWDRLEFYTSRVREFTDSGRLNAHKSVYTFLGQRPPIFPNLKILRLLPGMCNSSTFLFFLSSTLQEACVLCPALAFVAMAGQVLDIGPSLALLVAKSPGIKSLDLQRHIYSGLAHSLHALHDLERLSVMHLASPFLGREFVKAIASLPRLTHLILTFSARNPLDYEGTAHGFPFLREVWLEGTNAHLHRFLTCLSCNLRRLDLSWGNDNDREPPLGEIADVTRMLLKFSFPLPEKLCLHNIVLPLTADFDDSMLWSVFEPLLELKRLKELGHNGALSLSDERTATIACV</sequence>
<keyword evidence="2" id="KW-1185">Reference proteome</keyword>
<accession>A0A9P5PII7</accession>
<proteinExistence type="predicted"/>
<evidence type="ECO:0000313" key="1">
    <source>
        <dbReference type="EMBL" id="KAF9064018.1"/>
    </source>
</evidence>
<name>A0A9P5PII7_9AGAR</name>
<dbReference type="Gene3D" id="3.80.10.10">
    <property type="entry name" value="Ribonuclease Inhibitor"/>
    <property type="match status" value="1"/>
</dbReference>
<dbReference type="InterPro" id="IPR032675">
    <property type="entry name" value="LRR_dom_sf"/>
</dbReference>
<reference evidence="1" key="1">
    <citation type="submission" date="2020-11" db="EMBL/GenBank/DDBJ databases">
        <authorList>
            <consortium name="DOE Joint Genome Institute"/>
            <person name="Ahrendt S."/>
            <person name="Riley R."/>
            <person name="Andreopoulos W."/>
            <person name="Labutti K."/>
            <person name="Pangilinan J."/>
            <person name="Ruiz-Duenas F.J."/>
            <person name="Barrasa J.M."/>
            <person name="Sanchez-Garcia M."/>
            <person name="Camarero S."/>
            <person name="Miyauchi S."/>
            <person name="Serrano A."/>
            <person name="Linde D."/>
            <person name="Babiker R."/>
            <person name="Drula E."/>
            <person name="Ayuso-Fernandez I."/>
            <person name="Pacheco R."/>
            <person name="Padilla G."/>
            <person name="Ferreira P."/>
            <person name="Barriuso J."/>
            <person name="Kellner H."/>
            <person name="Castanera R."/>
            <person name="Alfaro M."/>
            <person name="Ramirez L."/>
            <person name="Pisabarro A.G."/>
            <person name="Kuo A."/>
            <person name="Tritt A."/>
            <person name="Lipzen A."/>
            <person name="He G."/>
            <person name="Yan M."/>
            <person name="Ng V."/>
            <person name="Cullen D."/>
            <person name="Martin F."/>
            <person name="Rosso M.-N."/>
            <person name="Henrissat B."/>
            <person name="Hibbett D."/>
            <person name="Martinez A.T."/>
            <person name="Grigoriev I.V."/>
        </authorList>
    </citation>
    <scope>NUCLEOTIDE SEQUENCE</scope>
    <source>
        <strain evidence="1">AH 40177</strain>
    </source>
</reference>
<dbReference type="Proteomes" id="UP000772434">
    <property type="component" value="Unassembled WGS sequence"/>
</dbReference>
<comment type="caution">
    <text evidence="1">The sequence shown here is derived from an EMBL/GenBank/DDBJ whole genome shotgun (WGS) entry which is preliminary data.</text>
</comment>